<comment type="caution">
    <text evidence="8">The sequence shown here is derived from an EMBL/GenBank/DDBJ whole genome shotgun (WGS) entry which is preliminary data.</text>
</comment>
<gene>
    <name evidence="8" type="ORF">L2764_22350</name>
</gene>
<dbReference type="EMBL" id="JAKIKS010000131">
    <property type="protein sequence ID" value="MCL1127147.1"/>
    <property type="molecule type" value="Genomic_DNA"/>
</dbReference>
<dbReference type="InterPro" id="IPR001765">
    <property type="entry name" value="Carbonic_anhydrase"/>
</dbReference>
<dbReference type="PANTHER" id="PTHR11814">
    <property type="entry name" value="SULFATE TRANSPORTER"/>
    <property type="match status" value="1"/>
</dbReference>
<dbReference type="Pfam" id="PF00484">
    <property type="entry name" value="Pro_CA"/>
    <property type="match status" value="1"/>
</dbReference>
<dbReference type="InterPro" id="IPR036874">
    <property type="entry name" value="Carbonic_anhydrase_sf"/>
</dbReference>
<evidence type="ECO:0000256" key="6">
    <source>
        <dbReference type="SAM" id="Phobius"/>
    </source>
</evidence>
<evidence type="ECO:0000313" key="8">
    <source>
        <dbReference type="EMBL" id="MCL1127147.1"/>
    </source>
</evidence>
<keyword evidence="9" id="KW-1185">Reference proteome</keyword>
<proteinExistence type="inferred from homology"/>
<sequence length="404" mass="44598">MNKQKKASRNRELVAQGIGNSLSGLLGGLPITSVIVRSSANITMGAKSKLSAIFHGLLLLLSLLFITSWLRDIPLAALAMILIFTGYKLCRFAVFKAMYQNGGLYFIPFILTLFGILIWSLLTGIIIGLIASSLVILYRHSRCHITQVEEHYPDGIITRILLPQSVTFLHKKMLTKTLDDFPKGAHLLIDACGSDYIDHDVVGLLKEFKDKMAPIKNITVNFEGFTPPYADLVEDSIIRVTGIDSQQKLSFAQILSILKEGNQRFLKNQQIHRDHPQQLKATAASQHPLAIVLTCIDSRVPVELIFDLSIGDIFVSRIAGTVVNDDVIAGMEYASQFAGAKLIVVMGHTQCGAIGAAVDNIKDEHLQSLVEKIVPAINQETDTPIEERNSRNKDYVNAVMLRLP</sequence>
<evidence type="ECO:0000259" key="7">
    <source>
        <dbReference type="Pfam" id="PF00916"/>
    </source>
</evidence>
<keyword evidence="5 6" id="KW-0472">Membrane</keyword>
<name>A0ABT0LHG9_9GAMM</name>
<accession>A0ABT0LHG9</accession>
<dbReference type="InterPro" id="IPR011547">
    <property type="entry name" value="SLC26A/SulP_dom"/>
</dbReference>
<dbReference type="SMART" id="SM00947">
    <property type="entry name" value="Pro_CA"/>
    <property type="match status" value="1"/>
</dbReference>
<evidence type="ECO:0000256" key="5">
    <source>
        <dbReference type="ARBA" id="ARBA00023136"/>
    </source>
</evidence>
<feature type="domain" description="SLC26A/SulP transporter" evidence="7">
    <location>
        <begin position="3"/>
        <end position="98"/>
    </location>
</feature>
<dbReference type="RefSeq" id="WP_248942543.1">
    <property type="nucleotide sequence ID" value="NZ_JAKIKS010000131.1"/>
</dbReference>
<dbReference type="InterPro" id="IPR001902">
    <property type="entry name" value="SLC26A/SulP_fam"/>
</dbReference>
<feature type="transmembrane region" description="Helical" evidence="6">
    <location>
        <begin position="76"/>
        <end position="94"/>
    </location>
</feature>
<evidence type="ECO:0000256" key="2">
    <source>
        <dbReference type="ARBA" id="ARBA00006217"/>
    </source>
</evidence>
<comment type="subcellular location">
    <subcellularLocation>
        <location evidence="1">Membrane</location>
        <topology evidence="1">Multi-pass membrane protein</topology>
    </subcellularLocation>
</comment>
<protein>
    <recommendedName>
        <fullName evidence="7">SLC26A/SulP transporter domain-containing protein</fullName>
    </recommendedName>
</protein>
<comment type="similarity">
    <text evidence="2">Belongs to the beta-class carbonic anhydrase family.</text>
</comment>
<dbReference type="Proteomes" id="UP001203423">
    <property type="component" value="Unassembled WGS sequence"/>
</dbReference>
<evidence type="ECO:0000256" key="1">
    <source>
        <dbReference type="ARBA" id="ARBA00004141"/>
    </source>
</evidence>
<organism evidence="8 9">
    <name type="scientific">Shewanella surugensis</name>
    <dbReference type="NCBI Taxonomy" id="212020"/>
    <lineage>
        <taxon>Bacteria</taxon>
        <taxon>Pseudomonadati</taxon>
        <taxon>Pseudomonadota</taxon>
        <taxon>Gammaproteobacteria</taxon>
        <taxon>Alteromonadales</taxon>
        <taxon>Shewanellaceae</taxon>
        <taxon>Shewanella</taxon>
    </lineage>
</organism>
<reference evidence="8 9" key="1">
    <citation type="submission" date="2022-01" db="EMBL/GenBank/DDBJ databases">
        <title>Whole genome-based taxonomy of the Shewanellaceae.</title>
        <authorList>
            <person name="Martin-Rodriguez A.J."/>
        </authorList>
    </citation>
    <scope>NUCLEOTIDE SEQUENCE [LARGE SCALE GENOMIC DNA]</scope>
    <source>
        <strain evidence="8 9">DSM 17177</strain>
    </source>
</reference>
<feature type="transmembrane region" description="Helical" evidence="6">
    <location>
        <begin position="106"/>
        <end position="138"/>
    </location>
</feature>
<evidence type="ECO:0000256" key="4">
    <source>
        <dbReference type="ARBA" id="ARBA00022989"/>
    </source>
</evidence>
<dbReference type="Pfam" id="PF00916">
    <property type="entry name" value="Sulfate_transp"/>
    <property type="match status" value="1"/>
</dbReference>
<dbReference type="Gene3D" id="3.40.1050.10">
    <property type="entry name" value="Carbonic anhydrase"/>
    <property type="match status" value="1"/>
</dbReference>
<evidence type="ECO:0000256" key="3">
    <source>
        <dbReference type="ARBA" id="ARBA00022692"/>
    </source>
</evidence>
<keyword evidence="3 6" id="KW-0812">Transmembrane</keyword>
<evidence type="ECO:0000313" key="9">
    <source>
        <dbReference type="Proteomes" id="UP001203423"/>
    </source>
</evidence>
<keyword evidence="4 6" id="KW-1133">Transmembrane helix</keyword>
<feature type="transmembrane region" description="Helical" evidence="6">
    <location>
        <begin position="52"/>
        <end position="70"/>
    </location>
</feature>
<dbReference type="SUPFAM" id="SSF53056">
    <property type="entry name" value="beta-carbonic anhydrase, cab"/>
    <property type="match status" value="1"/>
</dbReference>